<dbReference type="InterPro" id="IPR001002">
    <property type="entry name" value="Chitin-bd_1"/>
</dbReference>
<evidence type="ECO:0000313" key="6">
    <source>
        <dbReference type="Proteomes" id="UP000193944"/>
    </source>
</evidence>
<feature type="disulfide bond" evidence="3">
    <location>
        <begin position="265"/>
        <end position="280"/>
    </location>
</feature>
<name>A0A1Y1VRV2_9FUNG</name>
<dbReference type="SMART" id="SM00270">
    <property type="entry name" value="ChtBD1"/>
    <property type="match status" value="7"/>
</dbReference>
<dbReference type="SUPFAM" id="SSF52058">
    <property type="entry name" value="L domain-like"/>
    <property type="match status" value="1"/>
</dbReference>
<feature type="disulfide bond" evidence="3">
    <location>
        <begin position="274"/>
        <end position="286"/>
    </location>
</feature>
<evidence type="ECO:0000256" key="1">
    <source>
        <dbReference type="ARBA" id="ARBA00022669"/>
    </source>
</evidence>
<feature type="disulfide bond" evidence="3">
    <location>
        <begin position="435"/>
        <end position="450"/>
    </location>
</feature>
<dbReference type="PANTHER" id="PTHR47849">
    <property type="entry name" value="CHITIN-BINDING LECTIN 1"/>
    <property type="match status" value="1"/>
</dbReference>
<feature type="disulfide bond" evidence="3">
    <location>
        <begin position="615"/>
        <end position="627"/>
    </location>
</feature>
<feature type="disulfide bond" evidence="3">
    <location>
        <begin position="620"/>
        <end position="634"/>
    </location>
</feature>
<protein>
    <recommendedName>
        <fullName evidence="4">Chitin-binding type-1 domain-containing protein</fullName>
    </recommendedName>
</protein>
<comment type="caution">
    <text evidence="5">The sequence shown here is derived from an EMBL/GenBank/DDBJ whole genome shotgun (WGS) entry which is preliminary data.</text>
</comment>
<feature type="domain" description="Chitin-binding type-1" evidence="4">
    <location>
        <begin position="432"/>
        <end position="478"/>
    </location>
</feature>
<feature type="domain" description="Chitin-binding type-1" evidence="4">
    <location>
        <begin position="262"/>
        <end position="308"/>
    </location>
</feature>
<dbReference type="InterPro" id="IPR018371">
    <property type="entry name" value="Chitin-binding_1_CS"/>
</dbReference>
<feature type="domain" description="Chitin-binding type-1" evidence="4">
    <location>
        <begin position="489"/>
        <end position="535"/>
    </location>
</feature>
<gene>
    <name evidence="5" type="ORF">BCR32DRAFT_134356</name>
</gene>
<proteinExistence type="predicted"/>
<feature type="domain" description="Chitin-binding type-1" evidence="4">
    <location>
        <begin position="603"/>
        <end position="646"/>
    </location>
</feature>
<dbReference type="PROSITE" id="PS00026">
    <property type="entry name" value="CHIT_BIND_I_1"/>
    <property type="match status" value="4"/>
</dbReference>
<accession>A0A1Y1VRV2</accession>
<feature type="domain" description="Chitin-binding type-1" evidence="4">
    <location>
        <begin position="547"/>
        <end position="593"/>
    </location>
</feature>
<feature type="disulfide bond" evidence="3">
    <location>
        <begin position="279"/>
        <end position="293"/>
    </location>
</feature>
<dbReference type="Proteomes" id="UP000193944">
    <property type="component" value="Unassembled WGS sequence"/>
</dbReference>
<reference evidence="5 6" key="2">
    <citation type="submission" date="2016-08" db="EMBL/GenBank/DDBJ databases">
        <title>Pervasive Adenine N6-methylation of Active Genes in Fungi.</title>
        <authorList>
            <consortium name="DOE Joint Genome Institute"/>
            <person name="Mondo S.J."/>
            <person name="Dannebaum R.O."/>
            <person name="Kuo R.C."/>
            <person name="Labutti K."/>
            <person name="Haridas S."/>
            <person name="Kuo A."/>
            <person name="Salamov A."/>
            <person name="Ahrendt S.R."/>
            <person name="Lipzen A."/>
            <person name="Sullivan W."/>
            <person name="Andreopoulos W.B."/>
            <person name="Clum A."/>
            <person name="Lindquist E."/>
            <person name="Daum C."/>
            <person name="Ramamoorthy G.K."/>
            <person name="Gryganskyi A."/>
            <person name="Culley D."/>
            <person name="Magnuson J.K."/>
            <person name="James T.Y."/>
            <person name="O'Malley M.A."/>
            <person name="Stajich J.E."/>
            <person name="Spatafora J.W."/>
            <person name="Visel A."/>
            <person name="Grigoriev I.V."/>
        </authorList>
    </citation>
    <scope>NUCLEOTIDE SEQUENCE [LARGE SCALE GENOMIC DNA]</scope>
    <source>
        <strain evidence="5 6">S4</strain>
    </source>
</reference>
<feature type="disulfide bond" evidence="3">
    <location>
        <begin position="550"/>
        <end position="565"/>
    </location>
</feature>
<feature type="disulfide bond" evidence="3">
    <location>
        <begin position="322"/>
        <end position="337"/>
    </location>
</feature>
<feature type="domain" description="Chitin-binding type-1" evidence="4">
    <location>
        <begin position="319"/>
        <end position="365"/>
    </location>
</feature>
<feature type="disulfide bond" evidence="3">
    <location>
        <begin position="378"/>
        <end position="393"/>
    </location>
</feature>
<dbReference type="EMBL" id="MCFG01000573">
    <property type="protein sequence ID" value="ORX63913.1"/>
    <property type="molecule type" value="Genomic_DNA"/>
</dbReference>
<dbReference type="OrthoDB" id="2145049at2759"/>
<dbReference type="InterPro" id="IPR001611">
    <property type="entry name" value="Leu-rich_rpt"/>
</dbReference>
<keyword evidence="6" id="KW-1185">Reference proteome</keyword>
<evidence type="ECO:0000256" key="2">
    <source>
        <dbReference type="ARBA" id="ARBA00023157"/>
    </source>
</evidence>
<dbReference type="PROSITE" id="PS50941">
    <property type="entry name" value="CHIT_BIND_I_2"/>
    <property type="match status" value="7"/>
</dbReference>
<dbReference type="Pfam" id="PF00187">
    <property type="entry name" value="Chitin_bind_1"/>
    <property type="match status" value="7"/>
</dbReference>
<dbReference type="AlphaFoldDB" id="A0A1Y1VRV2"/>
<feature type="disulfide bond" evidence="3">
    <location>
        <begin position="392"/>
        <end position="406"/>
    </location>
</feature>
<dbReference type="Gene3D" id="3.30.60.10">
    <property type="entry name" value="Endochitinase-like"/>
    <property type="match status" value="7"/>
</dbReference>
<keyword evidence="1 3" id="KW-0147">Chitin-binding</keyword>
<feature type="disulfide bond" evidence="3">
    <location>
        <begin position="564"/>
        <end position="578"/>
    </location>
</feature>
<dbReference type="SUPFAM" id="SSF57016">
    <property type="entry name" value="Plant lectins/antimicrobial peptides"/>
    <property type="match status" value="7"/>
</dbReference>
<feature type="disulfide bond" evidence="3">
    <location>
        <begin position="336"/>
        <end position="350"/>
    </location>
</feature>
<evidence type="ECO:0000313" key="5">
    <source>
        <dbReference type="EMBL" id="ORX63913.1"/>
    </source>
</evidence>
<dbReference type="InterPro" id="IPR036861">
    <property type="entry name" value="Endochitinase-like_sf"/>
</dbReference>
<dbReference type="PANTHER" id="PTHR47849:SF8">
    <property type="entry name" value="LECTIN"/>
    <property type="match status" value="1"/>
</dbReference>
<evidence type="ECO:0000259" key="4">
    <source>
        <dbReference type="PROSITE" id="PS50941"/>
    </source>
</evidence>
<dbReference type="GO" id="GO:0008061">
    <property type="term" value="F:chitin binding"/>
    <property type="evidence" value="ECO:0007669"/>
    <property type="project" value="UniProtKB-UniRule"/>
</dbReference>
<dbReference type="CDD" id="cd00035">
    <property type="entry name" value="ChtBD1"/>
    <property type="match status" value="6"/>
</dbReference>
<comment type="caution">
    <text evidence="3">Lacks conserved residue(s) required for the propagation of feature annotation.</text>
</comment>
<feature type="disulfide bond" evidence="3">
    <location>
        <begin position="449"/>
        <end position="463"/>
    </location>
</feature>
<dbReference type="STRING" id="1754192.A0A1Y1VRV2"/>
<dbReference type="PROSITE" id="PS51450">
    <property type="entry name" value="LRR"/>
    <property type="match status" value="1"/>
</dbReference>
<feature type="disulfide bond" evidence="3">
    <location>
        <begin position="559"/>
        <end position="571"/>
    </location>
</feature>
<reference evidence="5 6" key="1">
    <citation type="submission" date="2016-08" db="EMBL/GenBank/DDBJ databases">
        <title>A Parts List for Fungal Cellulosomes Revealed by Comparative Genomics.</title>
        <authorList>
            <consortium name="DOE Joint Genome Institute"/>
            <person name="Haitjema C.H."/>
            <person name="Gilmore S.P."/>
            <person name="Henske J.K."/>
            <person name="Solomon K.V."/>
            <person name="De Groot R."/>
            <person name="Kuo A."/>
            <person name="Mondo S.J."/>
            <person name="Salamov A.A."/>
            <person name="Labutti K."/>
            <person name="Zhao Z."/>
            <person name="Chiniquy J."/>
            <person name="Barry K."/>
            <person name="Brewer H.M."/>
            <person name="Purvine S.O."/>
            <person name="Wright A.T."/>
            <person name="Boxma B."/>
            <person name="Van Alen T."/>
            <person name="Hackstein J.H."/>
            <person name="Baker S.E."/>
            <person name="Grigoriev I.V."/>
            <person name="O'Malley M.A."/>
        </authorList>
    </citation>
    <scope>NUCLEOTIDE SEQUENCE [LARGE SCALE GENOMIC DNA]</scope>
    <source>
        <strain evidence="5 6">S4</strain>
    </source>
</reference>
<feature type="disulfide bond" evidence="3">
    <location>
        <begin position="387"/>
        <end position="399"/>
    </location>
</feature>
<dbReference type="InterPro" id="IPR032675">
    <property type="entry name" value="LRR_dom_sf"/>
</dbReference>
<organism evidence="5 6">
    <name type="scientific">Anaeromyces robustus</name>
    <dbReference type="NCBI Taxonomy" id="1754192"/>
    <lineage>
        <taxon>Eukaryota</taxon>
        <taxon>Fungi</taxon>
        <taxon>Fungi incertae sedis</taxon>
        <taxon>Chytridiomycota</taxon>
        <taxon>Chytridiomycota incertae sedis</taxon>
        <taxon>Neocallimastigomycetes</taxon>
        <taxon>Neocallimastigales</taxon>
        <taxon>Neocallimastigaceae</taxon>
        <taxon>Anaeromyces</taxon>
    </lineage>
</organism>
<keyword evidence="2 3" id="KW-1015">Disulfide bond</keyword>
<evidence type="ECO:0000256" key="3">
    <source>
        <dbReference type="PROSITE-ProRule" id="PRU00261"/>
    </source>
</evidence>
<feature type="disulfide bond" evidence="3">
    <location>
        <begin position="506"/>
        <end position="520"/>
    </location>
</feature>
<dbReference type="Gene3D" id="3.80.10.10">
    <property type="entry name" value="Ribonuclease Inhibitor"/>
    <property type="match status" value="1"/>
</dbReference>
<feature type="disulfide bond" evidence="3">
    <location>
        <begin position="492"/>
        <end position="507"/>
    </location>
</feature>
<feature type="domain" description="Chitin-binding type-1" evidence="4">
    <location>
        <begin position="375"/>
        <end position="421"/>
    </location>
</feature>
<sequence>MKLENYQILKKYIFLGKLNVINTEFEFEYSYLEYEAKHSVKFKNTNTNKLNKLKLEGVKLSSSDINEILNMSNLEDLSLKGTISKDVNINKLESLKKLSSLALGLTNENIKKITEFPKFIFNLSNLKKLECHYLDVSTIPEELTNLKNLEYLDLSKNNFDSLLSSSFNNLNNLKFINLMENKNIKGKVLTNKNLEYCFYESNYNLCKPKDVPSCLGISDFNYEYPDDTNSDECQGDCYKFKYCNDSEDYNDPNKDYNDISKDGKCGENYRRAKCPAGQCCSKYGNCGKSDDHCSIEKGCQSEFGQCGSSTDTEKKISENGKCGEKNGNTICPSGQCCSKYGHCGKTDDHCSVEKGCQSEFGQCGNSDTSKKISENGKCGEKNGNTICPSGKCCSKYGWCGKTTDYCSISKGCQSRFGECSNSSDIEKKISENGKCGEKNDNTKCPSGQCCSKYGHCGKTDDYCSIEKGCQSEFGKCGSSTDTEKKISENGKCGKDNGSTKCPSGQCCSKYGHCGKTDEHCSIEKGCQSEFGQCNSGKNKEKDKISENGKCGKDNGNTKCPSGQCCSKFGWCGKTNDYCSIEKGCQSGFGQCNSKKTNYKISKNGKCGQDNDNTKCPSGQCCSVYGYCGKSDKYCGKGCQSEFGECH</sequence>
<feature type="disulfide bond" evidence="3">
    <location>
        <begin position="444"/>
        <end position="456"/>
    </location>
</feature>
<feature type="disulfide bond" evidence="3">
    <location>
        <begin position="606"/>
        <end position="621"/>
    </location>
</feature>
<feature type="disulfide bond" evidence="3">
    <location>
        <begin position="501"/>
        <end position="513"/>
    </location>
</feature>
<feature type="disulfide bond" evidence="3">
    <location>
        <begin position="331"/>
        <end position="343"/>
    </location>
</feature>